<dbReference type="RefSeq" id="WP_241050525.1">
    <property type="nucleotide sequence ID" value="NZ_JAKZBV010000001.1"/>
</dbReference>
<gene>
    <name evidence="7" type="ORF">L0M17_01320</name>
</gene>
<evidence type="ECO:0000256" key="4">
    <source>
        <dbReference type="ARBA" id="ARBA00022989"/>
    </source>
</evidence>
<feature type="transmembrane region" description="Helical" evidence="6">
    <location>
        <begin position="388"/>
        <end position="414"/>
    </location>
</feature>
<protein>
    <submittedName>
        <fullName evidence="7">Divalent metal cation transporter</fullName>
    </submittedName>
</protein>
<accession>A0ABS9TW37</accession>
<feature type="transmembrane region" description="Helical" evidence="6">
    <location>
        <begin position="44"/>
        <end position="63"/>
    </location>
</feature>
<dbReference type="InterPro" id="IPR001046">
    <property type="entry name" value="NRAMP_fam"/>
</dbReference>
<keyword evidence="8" id="KW-1185">Reference proteome</keyword>
<evidence type="ECO:0000313" key="7">
    <source>
        <dbReference type="EMBL" id="MCH6468636.1"/>
    </source>
</evidence>
<evidence type="ECO:0000313" key="8">
    <source>
        <dbReference type="Proteomes" id="UP001202922"/>
    </source>
</evidence>
<evidence type="ECO:0000256" key="3">
    <source>
        <dbReference type="ARBA" id="ARBA00022692"/>
    </source>
</evidence>
<name>A0ABS9TW37_9MICC</name>
<feature type="transmembrane region" description="Helical" evidence="6">
    <location>
        <begin position="188"/>
        <end position="210"/>
    </location>
</feature>
<sequence>MSGGRKASGRKHPVAALALGVLAGIGGFLDTGGVITAVSAGARFQFALLWTVVLGLVGFSVYAEMSGRLAISSAQPTYEVIRTRLGPRLGAVPLIANVVVHVLVLAVDLVGMSLALELLTGIGYRVWLPAVAVALALALWIFNFSRVDTGAALAGLTMLVMIPASVALSPNWGKVAAAVVHPNIAPSYSIPGYLFATASLLGSFMTPYQFDFYSSGAIEEGWTGKDLGRNRVVAVVGTLFGAVMTMAVMIAGAKALYPYGQPVDSIRAAAQPAQAAFGEFGFVVFVIGVFAVSVAASVELCLSGGYGVAQYYGWDWGKSAPARGAPAFNLVFLAMIALAMVIDLTGVDPIKFTVITMAFGSAALPFTFGPLLLLANDSQFVGKQRNSLPVNIVASIVLAVLVLTTLATIPLLVITGGNF</sequence>
<keyword evidence="4 6" id="KW-1133">Transmembrane helix</keyword>
<keyword evidence="5 6" id="KW-0472">Membrane</keyword>
<evidence type="ECO:0000256" key="6">
    <source>
        <dbReference type="SAM" id="Phobius"/>
    </source>
</evidence>
<feature type="transmembrane region" description="Helical" evidence="6">
    <location>
        <begin position="352"/>
        <end position="376"/>
    </location>
</feature>
<comment type="subcellular location">
    <subcellularLocation>
        <location evidence="1">Membrane</location>
        <topology evidence="1">Multi-pass membrane protein</topology>
    </subcellularLocation>
</comment>
<keyword evidence="3 6" id="KW-0812">Transmembrane</keyword>
<dbReference type="PANTHER" id="PTHR11706">
    <property type="entry name" value="SOLUTE CARRIER PROTEIN FAMILY 11 MEMBER"/>
    <property type="match status" value="1"/>
</dbReference>
<evidence type="ECO:0000256" key="1">
    <source>
        <dbReference type="ARBA" id="ARBA00004141"/>
    </source>
</evidence>
<feature type="transmembrane region" description="Helical" evidence="6">
    <location>
        <begin position="149"/>
        <end position="168"/>
    </location>
</feature>
<reference evidence="7 8" key="1">
    <citation type="submission" date="2022-03" db="EMBL/GenBank/DDBJ databases">
        <title>Sinomonas sp. isolated from a soil.</title>
        <authorList>
            <person name="Han J."/>
            <person name="Kim D.-U."/>
        </authorList>
    </citation>
    <scope>NUCLEOTIDE SEQUENCE [LARGE SCALE GENOMIC DNA]</scope>
    <source>
        <strain evidence="7 8">5-5</strain>
    </source>
</reference>
<dbReference type="PANTHER" id="PTHR11706:SF33">
    <property type="entry name" value="NATURAL RESISTANCE-ASSOCIATED MACROPHAGE PROTEIN 2"/>
    <property type="match status" value="1"/>
</dbReference>
<dbReference type="Pfam" id="PF01566">
    <property type="entry name" value="Nramp"/>
    <property type="match status" value="1"/>
</dbReference>
<feature type="transmembrane region" description="Helical" evidence="6">
    <location>
        <begin position="122"/>
        <end position="142"/>
    </location>
</feature>
<evidence type="ECO:0000256" key="5">
    <source>
        <dbReference type="ARBA" id="ARBA00023136"/>
    </source>
</evidence>
<organism evidence="7 8">
    <name type="scientific">Sinomonas terrae</name>
    <dbReference type="NCBI Taxonomy" id="2908838"/>
    <lineage>
        <taxon>Bacteria</taxon>
        <taxon>Bacillati</taxon>
        <taxon>Actinomycetota</taxon>
        <taxon>Actinomycetes</taxon>
        <taxon>Micrococcales</taxon>
        <taxon>Micrococcaceae</taxon>
        <taxon>Sinomonas</taxon>
    </lineage>
</organism>
<evidence type="ECO:0000256" key="2">
    <source>
        <dbReference type="ARBA" id="ARBA00022448"/>
    </source>
</evidence>
<keyword evidence="2" id="KW-0813">Transport</keyword>
<feature type="transmembrane region" description="Helical" evidence="6">
    <location>
        <begin position="231"/>
        <end position="253"/>
    </location>
</feature>
<dbReference type="Proteomes" id="UP001202922">
    <property type="component" value="Unassembled WGS sequence"/>
</dbReference>
<feature type="transmembrane region" description="Helical" evidence="6">
    <location>
        <begin position="94"/>
        <end position="116"/>
    </location>
</feature>
<feature type="transmembrane region" description="Helical" evidence="6">
    <location>
        <begin position="12"/>
        <end position="38"/>
    </location>
</feature>
<feature type="transmembrane region" description="Helical" evidence="6">
    <location>
        <begin position="282"/>
        <end position="306"/>
    </location>
</feature>
<comment type="caution">
    <text evidence="7">The sequence shown here is derived from an EMBL/GenBank/DDBJ whole genome shotgun (WGS) entry which is preliminary data.</text>
</comment>
<feature type="transmembrane region" description="Helical" evidence="6">
    <location>
        <begin position="327"/>
        <end position="346"/>
    </location>
</feature>
<proteinExistence type="predicted"/>
<dbReference type="EMBL" id="JAKZBV010000001">
    <property type="protein sequence ID" value="MCH6468636.1"/>
    <property type="molecule type" value="Genomic_DNA"/>
</dbReference>